<evidence type="ECO:0000256" key="5">
    <source>
        <dbReference type="SAM" id="Phobius"/>
    </source>
</evidence>
<evidence type="ECO:0000256" key="2">
    <source>
        <dbReference type="ARBA" id="ARBA00022692"/>
    </source>
</evidence>
<keyword evidence="4 5" id="KW-0472">Membrane</keyword>
<keyword evidence="6" id="KW-0614">Plasmid</keyword>
<evidence type="ECO:0000256" key="1">
    <source>
        <dbReference type="ARBA" id="ARBA00004141"/>
    </source>
</evidence>
<dbReference type="KEGG" id="brh:RBRH_00330"/>
<dbReference type="InterPro" id="IPR059112">
    <property type="entry name" value="CysZ/EI24"/>
</dbReference>
<proteinExistence type="predicted"/>
<keyword evidence="3 5" id="KW-1133">Transmembrane helix</keyword>
<feature type="transmembrane region" description="Helical" evidence="5">
    <location>
        <begin position="80"/>
        <end position="110"/>
    </location>
</feature>
<evidence type="ECO:0000256" key="4">
    <source>
        <dbReference type="ARBA" id="ARBA00023136"/>
    </source>
</evidence>
<feature type="transmembrane region" description="Helical" evidence="5">
    <location>
        <begin position="200"/>
        <end position="221"/>
    </location>
</feature>
<dbReference type="Pfam" id="PF07264">
    <property type="entry name" value="EI24"/>
    <property type="match status" value="1"/>
</dbReference>
<comment type="subcellular location">
    <subcellularLocation>
        <location evidence="1">Membrane</location>
        <topology evidence="1">Multi-pass membrane protein</topology>
    </subcellularLocation>
</comment>
<feature type="transmembrane region" description="Helical" evidence="5">
    <location>
        <begin position="130"/>
        <end position="156"/>
    </location>
</feature>
<protein>
    <recommendedName>
        <fullName evidence="8">Etoposide-induced protein 2.4 (EI24)</fullName>
    </recommendedName>
</protein>
<dbReference type="EMBL" id="FR687360">
    <property type="protein sequence ID" value="CBW76802.1"/>
    <property type="molecule type" value="Genomic_DNA"/>
</dbReference>
<evidence type="ECO:0000313" key="6">
    <source>
        <dbReference type="EMBL" id="CBW76802.1"/>
    </source>
</evidence>
<evidence type="ECO:0000313" key="7">
    <source>
        <dbReference type="Proteomes" id="UP000007437"/>
    </source>
</evidence>
<evidence type="ECO:0008006" key="8">
    <source>
        <dbReference type="Google" id="ProtNLM"/>
    </source>
</evidence>
<organism evidence="6 7">
    <name type="scientific">Mycetohabitans rhizoxinica (strain DSM 19002 / CIP 109453 / HKI 454)</name>
    <name type="common">Paraburkholderia rhizoxinica</name>
    <dbReference type="NCBI Taxonomy" id="882378"/>
    <lineage>
        <taxon>Bacteria</taxon>
        <taxon>Pseudomonadati</taxon>
        <taxon>Pseudomonadota</taxon>
        <taxon>Betaproteobacteria</taxon>
        <taxon>Burkholderiales</taxon>
        <taxon>Burkholderiaceae</taxon>
        <taxon>Mycetohabitans</taxon>
    </lineage>
</organism>
<feature type="transmembrane region" description="Helical" evidence="5">
    <location>
        <begin position="55"/>
        <end position="74"/>
    </location>
</feature>
<keyword evidence="2 5" id="KW-0812">Transmembrane</keyword>
<evidence type="ECO:0000256" key="3">
    <source>
        <dbReference type="ARBA" id="ARBA00022989"/>
    </source>
</evidence>
<gene>
    <name evidence="6" type="ordered locus">RBRH_00330</name>
</gene>
<dbReference type="eggNOG" id="COG2981">
    <property type="taxonomic scope" value="Bacteria"/>
</dbReference>
<sequence length="283" mass="31416">MSMNELFSSLGRALLGMLHPRMLWLTALPFLLTALGWGAVLWFGWEGWVSAAHGWLSHWGWTASLNSLFAGIGFGHVQMVLAPLVVVAIAVPLIVLTVLLMIAAISMPAVIRHLGARQFADLEPRRGGTLLGSLLHSIVATCICVVLLVVTVPLWLVPPLFAVIPPLLWGWLTYRVMTYDALAWHASLDERRMIFRMHRMPLLAIGVMCGMLGAVPTLLWASSVLMIVLFPFVAIVSIWLYVYIFVFSALWFAHYCLRALRQLRARHHGADRQAPQARPPGSA</sequence>
<name>E5AUM8_MYCRK</name>
<accession>E5AUM8</accession>
<feature type="transmembrane region" description="Helical" evidence="5">
    <location>
        <begin position="22"/>
        <end position="43"/>
    </location>
</feature>
<dbReference type="Proteomes" id="UP000007437">
    <property type="component" value="Plasmid pBRH01"/>
</dbReference>
<feature type="transmembrane region" description="Helical" evidence="5">
    <location>
        <begin position="227"/>
        <end position="257"/>
    </location>
</feature>
<dbReference type="AlphaFoldDB" id="E5AUM8"/>
<reference evidence="6 7" key="1">
    <citation type="journal article" date="2011" name="J. Bacteriol.">
        <title>Complete genome sequence of Burkholderia rhizoxinica, an endosymbiont of Rhizopus microsporus.</title>
        <authorList>
            <person name="Lackner G."/>
            <person name="Moebius N."/>
            <person name="Partida-Martinez L."/>
            <person name="Hertweck C."/>
        </authorList>
    </citation>
    <scope>NUCLEOTIDE SEQUENCE [LARGE SCALE GENOMIC DNA]</scope>
    <source>
        <strain evidence="7">DSM 19002 / CIP 109453 / HKI 454</strain>
        <plasmid evidence="6 7">pBRH01</plasmid>
    </source>
</reference>
<dbReference type="HOGENOM" id="CLU_069319_0_0_4"/>
<geneLocation type="plasmid" evidence="6 7">
    <name>pBRH01</name>
</geneLocation>